<name>A0ABV5SD91_9ACTN</name>
<evidence type="ECO:0000313" key="3">
    <source>
        <dbReference type="Proteomes" id="UP001589532"/>
    </source>
</evidence>
<sequence length="185" mass="19473">MPPTLLSYLKPLSARASTVRATGSRLRLSTSPVLDRSAVVDGAWWPYSLDAAAELPGLVAAVDRRLGRTTLRVTVYRHAWDHLPRRIPARGRQVRVGWFGQADPPVVTLSFDRAEPIVLLVIPPGAGSGLARAALILANQGRSGFAAAHFLTVAHLPAAPGTAAPGTGAPERGGLPGSDADRRLS</sequence>
<accession>A0ABV5SD91</accession>
<dbReference type="Proteomes" id="UP001589532">
    <property type="component" value="Unassembled WGS sequence"/>
</dbReference>
<evidence type="ECO:0000256" key="1">
    <source>
        <dbReference type="SAM" id="MobiDB-lite"/>
    </source>
</evidence>
<dbReference type="EMBL" id="JBHMBW010000062">
    <property type="protein sequence ID" value="MFB9629654.1"/>
    <property type="molecule type" value="Genomic_DNA"/>
</dbReference>
<reference evidence="2 3" key="1">
    <citation type="submission" date="2024-09" db="EMBL/GenBank/DDBJ databases">
        <authorList>
            <person name="Sun Q."/>
            <person name="Mori K."/>
        </authorList>
    </citation>
    <scope>NUCLEOTIDE SEQUENCE [LARGE SCALE GENOMIC DNA]</scope>
    <source>
        <strain evidence="2 3">JCM 3143</strain>
    </source>
</reference>
<protein>
    <submittedName>
        <fullName evidence="2">DUF5994 family protein</fullName>
    </submittedName>
</protein>
<dbReference type="InterPro" id="IPR046036">
    <property type="entry name" value="DUF5994"/>
</dbReference>
<comment type="caution">
    <text evidence="2">The sequence shown here is derived from an EMBL/GenBank/DDBJ whole genome shotgun (WGS) entry which is preliminary data.</text>
</comment>
<dbReference type="RefSeq" id="WP_344990193.1">
    <property type="nucleotide sequence ID" value="NZ_BAAAXV010000005.1"/>
</dbReference>
<organism evidence="2 3">
    <name type="scientific">Nonomuraea helvata</name>
    <dbReference type="NCBI Taxonomy" id="37484"/>
    <lineage>
        <taxon>Bacteria</taxon>
        <taxon>Bacillati</taxon>
        <taxon>Actinomycetota</taxon>
        <taxon>Actinomycetes</taxon>
        <taxon>Streptosporangiales</taxon>
        <taxon>Streptosporangiaceae</taxon>
        <taxon>Nonomuraea</taxon>
    </lineage>
</organism>
<gene>
    <name evidence="2" type="ORF">ACFFSA_41835</name>
</gene>
<dbReference type="Pfam" id="PF19457">
    <property type="entry name" value="DUF5994"/>
    <property type="match status" value="1"/>
</dbReference>
<feature type="region of interest" description="Disordered" evidence="1">
    <location>
        <begin position="162"/>
        <end position="185"/>
    </location>
</feature>
<evidence type="ECO:0000313" key="2">
    <source>
        <dbReference type="EMBL" id="MFB9629654.1"/>
    </source>
</evidence>
<proteinExistence type="predicted"/>
<keyword evidence="3" id="KW-1185">Reference proteome</keyword>